<gene>
    <name evidence="2" type="ORF">J2T55_002422</name>
</gene>
<evidence type="ECO:0000256" key="1">
    <source>
        <dbReference type="SAM" id="Phobius"/>
    </source>
</evidence>
<protein>
    <submittedName>
        <fullName evidence="2">Uncharacterized protein</fullName>
    </submittedName>
</protein>
<feature type="transmembrane region" description="Helical" evidence="1">
    <location>
        <begin position="139"/>
        <end position="160"/>
    </location>
</feature>
<feature type="transmembrane region" description="Helical" evidence="1">
    <location>
        <begin position="236"/>
        <end position="257"/>
    </location>
</feature>
<sequence>MNKIAARKPAFLLRFMLAQAGRQFHLFGVLAGHARRATTAAIVALVSAQFCQMLALFLPLKVIIMLGSEGVPRYFQSFMSEASRDSWILGLVAATVIVYALSIVLNLVANRFIVRVGHRILAIYSQPGEKQKNKSIRQIHALTCRSHANLMMFILGAIVMLALNPLIMLIATLFVVVQVLVTEAILESQRGGLAAWLRQGIRKKYTLYLQYLAAANFLFVFFLLVADYMLLEGQNIIIAILTLLMARRAFQSLGAYINGSIKLYHDRGKVRQHLKLDTLTPGGTETGEEAH</sequence>
<accession>A0AAE3HL87</accession>
<keyword evidence="3" id="KW-1185">Reference proteome</keyword>
<feature type="transmembrane region" description="Helical" evidence="1">
    <location>
        <begin position="42"/>
        <end position="67"/>
    </location>
</feature>
<dbReference type="RefSeq" id="WP_259057236.1">
    <property type="nucleotide sequence ID" value="NZ_JANUCT010000021.1"/>
</dbReference>
<feature type="transmembrane region" description="Helical" evidence="1">
    <location>
        <begin position="166"/>
        <end position="186"/>
    </location>
</feature>
<proteinExistence type="predicted"/>
<feature type="transmembrane region" description="Helical" evidence="1">
    <location>
        <begin position="87"/>
        <end position="109"/>
    </location>
</feature>
<evidence type="ECO:0000313" key="3">
    <source>
        <dbReference type="Proteomes" id="UP001204445"/>
    </source>
</evidence>
<reference evidence="2" key="1">
    <citation type="submission" date="2022-08" db="EMBL/GenBank/DDBJ databases">
        <title>Genomic Encyclopedia of Type Strains, Phase III (KMG-III): the genomes of soil and plant-associated and newly described type strains.</title>
        <authorList>
            <person name="Whitman W."/>
        </authorList>
    </citation>
    <scope>NUCLEOTIDE SEQUENCE</scope>
    <source>
        <strain evidence="2">HMT 1</strain>
    </source>
</reference>
<evidence type="ECO:0000313" key="2">
    <source>
        <dbReference type="EMBL" id="MCS3904386.1"/>
    </source>
</evidence>
<name>A0AAE3HL87_9GAMM</name>
<dbReference type="AlphaFoldDB" id="A0AAE3HL87"/>
<keyword evidence="1" id="KW-0472">Membrane</keyword>
<dbReference type="EMBL" id="JANUCT010000021">
    <property type="protein sequence ID" value="MCS3904386.1"/>
    <property type="molecule type" value="Genomic_DNA"/>
</dbReference>
<comment type="caution">
    <text evidence="2">The sequence shown here is derived from an EMBL/GenBank/DDBJ whole genome shotgun (WGS) entry which is preliminary data.</text>
</comment>
<organism evidence="2 3">
    <name type="scientific">Methylohalomonas lacus</name>
    <dbReference type="NCBI Taxonomy" id="398773"/>
    <lineage>
        <taxon>Bacteria</taxon>
        <taxon>Pseudomonadati</taxon>
        <taxon>Pseudomonadota</taxon>
        <taxon>Gammaproteobacteria</taxon>
        <taxon>Methylohalomonadales</taxon>
        <taxon>Methylohalomonadaceae</taxon>
        <taxon>Methylohalomonas</taxon>
    </lineage>
</organism>
<dbReference type="Proteomes" id="UP001204445">
    <property type="component" value="Unassembled WGS sequence"/>
</dbReference>
<keyword evidence="1" id="KW-0812">Transmembrane</keyword>
<feature type="transmembrane region" description="Helical" evidence="1">
    <location>
        <begin position="207"/>
        <end position="230"/>
    </location>
</feature>
<keyword evidence="1" id="KW-1133">Transmembrane helix</keyword>